<organism evidence="2 3">
    <name type="scientific">Ranatra chinensis</name>
    <dbReference type="NCBI Taxonomy" id="642074"/>
    <lineage>
        <taxon>Eukaryota</taxon>
        <taxon>Metazoa</taxon>
        <taxon>Ecdysozoa</taxon>
        <taxon>Arthropoda</taxon>
        <taxon>Hexapoda</taxon>
        <taxon>Insecta</taxon>
        <taxon>Pterygota</taxon>
        <taxon>Neoptera</taxon>
        <taxon>Paraneoptera</taxon>
        <taxon>Hemiptera</taxon>
        <taxon>Heteroptera</taxon>
        <taxon>Panheteroptera</taxon>
        <taxon>Nepomorpha</taxon>
        <taxon>Nepidae</taxon>
        <taxon>Ranatrinae</taxon>
        <taxon>Ranatra</taxon>
    </lineage>
</organism>
<accession>A0ABD0ZDG8</accession>
<keyword evidence="3" id="KW-1185">Reference proteome</keyword>
<reference evidence="2 3" key="1">
    <citation type="submission" date="2024-07" db="EMBL/GenBank/DDBJ databases">
        <title>Chromosome-level genome assembly of the water stick insect Ranatra chinensis (Heteroptera: Nepidae).</title>
        <authorList>
            <person name="Liu X."/>
        </authorList>
    </citation>
    <scope>NUCLEOTIDE SEQUENCE [LARGE SCALE GENOMIC DNA]</scope>
    <source>
        <strain evidence="2">Cailab_2021Rc</strain>
        <tissue evidence="2">Muscle</tissue>
    </source>
</reference>
<dbReference type="EMBL" id="JBFDAA010000003">
    <property type="protein sequence ID" value="KAL1138863.1"/>
    <property type="molecule type" value="Genomic_DNA"/>
</dbReference>
<evidence type="ECO:0000256" key="1">
    <source>
        <dbReference type="SAM" id="MobiDB-lite"/>
    </source>
</evidence>
<comment type="caution">
    <text evidence="2">The sequence shown here is derived from an EMBL/GenBank/DDBJ whole genome shotgun (WGS) entry which is preliminary data.</text>
</comment>
<evidence type="ECO:0000313" key="2">
    <source>
        <dbReference type="EMBL" id="KAL1138863.1"/>
    </source>
</evidence>
<proteinExistence type="predicted"/>
<name>A0ABD0ZDG8_9HEMI</name>
<dbReference type="AlphaFoldDB" id="A0ABD0ZDG8"/>
<dbReference type="Proteomes" id="UP001558652">
    <property type="component" value="Unassembled WGS sequence"/>
</dbReference>
<feature type="region of interest" description="Disordered" evidence="1">
    <location>
        <begin position="91"/>
        <end position="124"/>
    </location>
</feature>
<feature type="compositionally biased region" description="Basic residues" evidence="1">
    <location>
        <begin position="96"/>
        <end position="110"/>
    </location>
</feature>
<evidence type="ECO:0000313" key="3">
    <source>
        <dbReference type="Proteomes" id="UP001558652"/>
    </source>
</evidence>
<sequence>MNGDVEAETVRVTAPSLAAKSQTARMPQRSPFAIQELLGLGGGEPSEQQPHYRHHHQHVSSVVNASRMAYFNAQVAAAFLPQHVAAAAAAAASATGHHHHQPGLLHHQHPPPRPQDAHNSPSSGMSPSISVIVPCYVDNVVVPVRKFSGSMKVILLQVFPSRENLDV</sequence>
<gene>
    <name evidence="2" type="ORF">AAG570_008925</name>
</gene>
<protein>
    <submittedName>
        <fullName evidence="2">Uncharacterized protein</fullName>
    </submittedName>
</protein>